<keyword evidence="1" id="KW-0472">Membrane</keyword>
<name>A0ABX3U828_KLUIN</name>
<reference evidence="2 3" key="1">
    <citation type="submission" date="2017-02" db="EMBL/GenBank/DDBJ databases">
        <title>Draft genome sequence of a Kluyvera intermedia isolate from a patient with a pancreatic abscess.</title>
        <authorList>
            <person name="Thele R."/>
        </authorList>
    </citation>
    <scope>NUCLEOTIDE SEQUENCE [LARGE SCALE GENOMIC DNA]</scope>
    <source>
        <strain evidence="2 3">FOSA7093</strain>
    </source>
</reference>
<dbReference type="Proteomes" id="UP000192521">
    <property type="component" value="Unassembled WGS sequence"/>
</dbReference>
<dbReference type="EMBL" id="MWPR01000070">
    <property type="protein sequence ID" value="ORJ47579.1"/>
    <property type="molecule type" value="Genomic_DNA"/>
</dbReference>
<keyword evidence="1" id="KW-1133">Transmembrane helix</keyword>
<evidence type="ECO:0000313" key="3">
    <source>
        <dbReference type="Proteomes" id="UP000192521"/>
    </source>
</evidence>
<keyword evidence="3" id="KW-1185">Reference proteome</keyword>
<evidence type="ECO:0008006" key="4">
    <source>
        <dbReference type="Google" id="ProtNLM"/>
    </source>
</evidence>
<sequence length="71" mass="7633">MMVIENWKQSWRLFSVQALAVAGAIPVIWSQLPDDVKAMVPASWMGVITAVVAVCGIVGRLVKQPAASDPK</sequence>
<evidence type="ECO:0000313" key="2">
    <source>
        <dbReference type="EMBL" id="ORJ47579.1"/>
    </source>
</evidence>
<gene>
    <name evidence="2" type="ORF">B2M27_25365</name>
</gene>
<proteinExistence type="predicted"/>
<evidence type="ECO:0000256" key="1">
    <source>
        <dbReference type="SAM" id="Phobius"/>
    </source>
</evidence>
<dbReference type="RefSeq" id="WP_085007686.1">
    <property type="nucleotide sequence ID" value="NZ_MWPR01000070.1"/>
</dbReference>
<dbReference type="Pfam" id="PF25612">
    <property type="entry name" value="DUF7940"/>
    <property type="match status" value="1"/>
</dbReference>
<protein>
    <recommendedName>
        <fullName evidence="4">Holin</fullName>
    </recommendedName>
</protein>
<accession>A0ABX3U828</accession>
<comment type="caution">
    <text evidence="2">The sequence shown here is derived from an EMBL/GenBank/DDBJ whole genome shotgun (WGS) entry which is preliminary data.</text>
</comment>
<organism evidence="2 3">
    <name type="scientific">Kluyvera intermedia</name>
    <name type="common">Enterobacter intermedius</name>
    <dbReference type="NCBI Taxonomy" id="61648"/>
    <lineage>
        <taxon>Bacteria</taxon>
        <taxon>Pseudomonadati</taxon>
        <taxon>Pseudomonadota</taxon>
        <taxon>Gammaproteobacteria</taxon>
        <taxon>Enterobacterales</taxon>
        <taxon>Enterobacteriaceae</taxon>
        <taxon>Kluyvera</taxon>
    </lineage>
</organism>
<feature type="transmembrane region" description="Helical" evidence="1">
    <location>
        <begin position="12"/>
        <end position="32"/>
    </location>
</feature>
<feature type="transmembrane region" description="Helical" evidence="1">
    <location>
        <begin position="44"/>
        <end position="62"/>
    </location>
</feature>
<keyword evidence="1" id="KW-0812">Transmembrane</keyword>
<dbReference type="InterPro" id="IPR057700">
    <property type="entry name" value="DUF7940"/>
</dbReference>